<dbReference type="Gene3D" id="1.10.357.10">
    <property type="entry name" value="Tetracycline Repressor, domain 2"/>
    <property type="match status" value="1"/>
</dbReference>
<feature type="DNA-binding region" description="H-T-H motif" evidence="4">
    <location>
        <begin position="29"/>
        <end position="48"/>
    </location>
</feature>
<dbReference type="PROSITE" id="PS50977">
    <property type="entry name" value="HTH_TETR_2"/>
    <property type="match status" value="1"/>
</dbReference>
<evidence type="ECO:0000259" key="5">
    <source>
        <dbReference type="PROSITE" id="PS50977"/>
    </source>
</evidence>
<accession>A0A2N8TNR1</accession>
<proteinExistence type="predicted"/>
<dbReference type="GO" id="GO:0003677">
    <property type="term" value="F:DNA binding"/>
    <property type="evidence" value="ECO:0007669"/>
    <property type="project" value="UniProtKB-UniRule"/>
</dbReference>
<dbReference type="Pfam" id="PF00440">
    <property type="entry name" value="TetR_N"/>
    <property type="match status" value="1"/>
</dbReference>
<evidence type="ECO:0000256" key="4">
    <source>
        <dbReference type="PROSITE-ProRule" id="PRU00335"/>
    </source>
</evidence>
<dbReference type="SUPFAM" id="SSF46689">
    <property type="entry name" value="Homeodomain-like"/>
    <property type="match status" value="1"/>
</dbReference>
<sequence length="198" mass="21527">MGRPRQFDEDQAVEAACRVFWIKGYEATSTGDLCTATGLGRSSIYNTFKSKKDLFLRALSYYVDTMTARQISLLAEEGRPAAERVRALLSVIIEGEMENRREGYGSGCFTVNTTTQMAASDPQIAEVLNRDLERRMVSLRAVIAEGRRDGSVTSPRATDGLAWYLTALIAGMRVAAQSGADRGALEQIATLGADTLGC</sequence>
<dbReference type="InterPro" id="IPR011075">
    <property type="entry name" value="TetR_C"/>
</dbReference>
<dbReference type="Pfam" id="PF16925">
    <property type="entry name" value="TetR_C_13"/>
    <property type="match status" value="1"/>
</dbReference>
<organism evidence="6 7">
    <name type="scientific">Streptomyces cahuitamycinicus</name>
    <dbReference type="NCBI Taxonomy" id="2070367"/>
    <lineage>
        <taxon>Bacteria</taxon>
        <taxon>Bacillati</taxon>
        <taxon>Actinomycetota</taxon>
        <taxon>Actinomycetes</taxon>
        <taxon>Kitasatosporales</taxon>
        <taxon>Streptomycetaceae</taxon>
        <taxon>Streptomyces</taxon>
    </lineage>
</organism>
<keyword evidence="1" id="KW-0805">Transcription regulation</keyword>
<dbReference type="PANTHER" id="PTHR47506">
    <property type="entry name" value="TRANSCRIPTIONAL REGULATORY PROTEIN"/>
    <property type="match status" value="1"/>
</dbReference>
<evidence type="ECO:0000313" key="6">
    <source>
        <dbReference type="EMBL" id="PNG20655.1"/>
    </source>
</evidence>
<keyword evidence="7" id="KW-1185">Reference proteome</keyword>
<name>A0A2N8TNR1_9ACTN</name>
<reference evidence="6 7" key="1">
    <citation type="submission" date="2018-01" db="EMBL/GenBank/DDBJ databases">
        <title>Draft genome sequence of Streptomyces sp. 13K301.</title>
        <authorList>
            <person name="Sahin N."/>
            <person name="Saygin H."/>
            <person name="Ay H."/>
        </authorList>
    </citation>
    <scope>NUCLEOTIDE SEQUENCE [LARGE SCALE GENOMIC DNA]</scope>
    <source>
        <strain evidence="6 7">13K301</strain>
    </source>
</reference>
<evidence type="ECO:0000256" key="1">
    <source>
        <dbReference type="ARBA" id="ARBA00023015"/>
    </source>
</evidence>
<dbReference type="OrthoDB" id="9805134at2"/>
<dbReference type="Gene3D" id="1.10.10.60">
    <property type="entry name" value="Homeodomain-like"/>
    <property type="match status" value="1"/>
</dbReference>
<dbReference type="InterPro" id="IPR009057">
    <property type="entry name" value="Homeodomain-like_sf"/>
</dbReference>
<dbReference type="InterPro" id="IPR036271">
    <property type="entry name" value="Tet_transcr_reg_TetR-rel_C_sf"/>
</dbReference>
<dbReference type="RefSeq" id="WP_102910268.1">
    <property type="nucleotide sequence ID" value="NZ_POUC01000130.1"/>
</dbReference>
<dbReference type="Proteomes" id="UP000235943">
    <property type="component" value="Unassembled WGS sequence"/>
</dbReference>
<dbReference type="InterPro" id="IPR001647">
    <property type="entry name" value="HTH_TetR"/>
</dbReference>
<feature type="domain" description="HTH tetR-type" evidence="5">
    <location>
        <begin position="6"/>
        <end position="66"/>
    </location>
</feature>
<dbReference type="PANTHER" id="PTHR47506:SF1">
    <property type="entry name" value="HTH-TYPE TRANSCRIPTIONAL REGULATOR YJDC"/>
    <property type="match status" value="1"/>
</dbReference>
<gene>
    <name evidence="6" type="ORF">C1J00_19000</name>
</gene>
<evidence type="ECO:0000256" key="2">
    <source>
        <dbReference type="ARBA" id="ARBA00023125"/>
    </source>
</evidence>
<dbReference type="EMBL" id="POUC01000130">
    <property type="protein sequence ID" value="PNG20655.1"/>
    <property type="molecule type" value="Genomic_DNA"/>
</dbReference>
<dbReference type="SUPFAM" id="SSF48498">
    <property type="entry name" value="Tetracyclin repressor-like, C-terminal domain"/>
    <property type="match status" value="1"/>
</dbReference>
<protein>
    <submittedName>
        <fullName evidence="6">TetR family transcriptional regulator</fullName>
    </submittedName>
</protein>
<evidence type="ECO:0000313" key="7">
    <source>
        <dbReference type="Proteomes" id="UP000235943"/>
    </source>
</evidence>
<comment type="caution">
    <text evidence="6">The sequence shown here is derived from an EMBL/GenBank/DDBJ whole genome shotgun (WGS) entry which is preliminary data.</text>
</comment>
<dbReference type="AlphaFoldDB" id="A0A2N8TNR1"/>
<keyword evidence="3" id="KW-0804">Transcription</keyword>
<keyword evidence="2 4" id="KW-0238">DNA-binding</keyword>
<evidence type="ECO:0000256" key="3">
    <source>
        <dbReference type="ARBA" id="ARBA00023163"/>
    </source>
</evidence>